<dbReference type="PROSITE" id="PS50011">
    <property type="entry name" value="PROTEIN_KINASE_DOM"/>
    <property type="match status" value="1"/>
</dbReference>
<dbReference type="Proteomes" id="UP001595939">
    <property type="component" value="Unassembled WGS sequence"/>
</dbReference>
<organism evidence="2 3">
    <name type="scientific">Deinococcus sonorensis</name>
    <dbReference type="NCBI Taxonomy" id="309891"/>
    <lineage>
        <taxon>Bacteria</taxon>
        <taxon>Thermotogati</taxon>
        <taxon>Deinococcota</taxon>
        <taxon>Deinococci</taxon>
        <taxon>Deinococcales</taxon>
        <taxon>Deinococcaceae</taxon>
        <taxon>Deinococcus</taxon>
    </lineage>
</organism>
<dbReference type="Gene3D" id="1.10.510.10">
    <property type="entry name" value="Transferase(Phosphotransferase) domain 1"/>
    <property type="match status" value="1"/>
</dbReference>
<dbReference type="PROSITE" id="PS00108">
    <property type="entry name" value="PROTEIN_KINASE_ST"/>
    <property type="match status" value="1"/>
</dbReference>
<dbReference type="GO" id="GO:0016301">
    <property type="term" value="F:kinase activity"/>
    <property type="evidence" value="ECO:0007669"/>
    <property type="project" value="UniProtKB-KW"/>
</dbReference>
<reference evidence="3" key="1">
    <citation type="journal article" date="2019" name="Int. J. Syst. Evol. Microbiol.">
        <title>The Global Catalogue of Microorganisms (GCM) 10K type strain sequencing project: providing services to taxonomists for standard genome sequencing and annotation.</title>
        <authorList>
            <consortium name="The Broad Institute Genomics Platform"/>
            <consortium name="The Broad Institute Genome Sequencing Center for Infectious Disease"/>
            <person name="Wu L."/>
            <person name="Ma J."/>
        </authorList>
    </citation>
    <scope>NUCLEOTIDE SEQUENCE [LARGE SCALE GENOMIC DNA]</scope>
    <source>
        <strain evidence="3">CCUG 39970</strain>
    </source>
</reference>
<name>A0ABV8YBY2_9DEIO</name>
<dbReference type="InterPro" id="IPR051681">
    <property type="entry name" value="Ser/Thr_Kinases-Pseudokinases"/>
</dbReference>
<keyword evidence="3" id="KW-1185">Reference proteome</keyword>
<accession>A0ABV8YBY2</accession>
<dbReference type="Pfam" id="PF00069">
    <property type="entry name" value="Pkinase"/>
    <property type="match status" value="1"/>
</dbReference>
<comment type="caution">
    <text evidence="2">The sequence shown here is derived from an EMBL/GenBank/DDBJ whole genome shotgun (WGS) entry which is preliminary data.</text>
</comment>
<dbReference type="InterPro" id="IPR011009">
    <property type="entry name" value="Kinase-like_dom_sf"/>
</dbReference>
<sequence length="360" mass="40045">MHPDVEQAPVPGTHPAHFLLGLTLEDGWKVLSRDGTEGGFSVGYLVQHPDGRLAFLKAVDLSSAFQELNMMVALQDIAERHNFEVALLETCRHMSRVVSAVTHGQIRVEGASVPVPYIILERADADVRAHLASHTYDAAWILRCLHHITVGVRQLHSARFAHNDLKPANVLVFSELGTKVGDLGKAVDEVGRSPFTGENFPGDYQYAPPEVLYLEHQPDLWLHRLRCDLYQLGGLTTFLFTQRHFNDFLYGALEPSLRPAPLNGMVMGNFSGSLPYLLEAFDEALNQISSSLSSCLPAKLVGPVLRSIQELCFPDPVRRGEARNASGRPMVNLEGYVSLYNRLAVEAELELKRQQRPDHQ</sequence>
<dbReference type="InterPro" id="IPR008271">
    <property type="entry name" value="Ser/Thr_kinase_AS"/>
</dbReference>
<evidence type="ECO:0000259" key="1">
    <source>
        <dbReference type="PROSITE" id="PS50011"/>
    </source>
</evidence>
<keyword evidence="2" id="KW-0418">Kinase</keyword>
<dbReference type="InterPro" id="IPR000719">
    <property type="entry name" value="Prot_kinase_dom"/>
</dbReference>
<dbReference type="SUPFAM" id="SSF56112">
    <property type="entry name" value="Protein kinase-like (PK-like)"/>
    <property type="match status" value="1"/>
</dbReference>
<gene>
    <name evidence="2" type="ORF">ACFO0P_16105</name>
</gene>
<keyword evidence="2" id="KW-0808">Transferase</keyword>
<dbReference type="PANTHER" id="PTHR44329">
    <property type="entry name" value="SERINE/THREONINE-PROTEIN KINASE TNNI3K-RELATED"/>
    <property type="match status" value="1"/>
</dbReference>
<evidence type="ECO:0000313" key="3">
    <source>
        <dbReference type="Proteomes" id="UP001595939"/>
    </source>
</evidence>
<dbReference type="SMART" id="SM00220">
    <property type="entry name" value="S_TKc"/>
    <property type="match status" value="1"/>
</dbReference>
<protein>
    <submittedName>
        <fullName evidence="2">Protein kinase</fullName>
    </submittedName>
</protein>
<proteinExistence type="predicted"/>
<dbReference type="PANTHER" id="PTHR44329:SF289">
    <property type="entry name" value="SERINE_THREONINE-PROTEIN KINASE VIK"/>
    <property type="match status" value="1"/>
</dbReference>
<feature type="domain" description="Protein kinase" evidence="1">
    <location>
        <begin position="29"/>
        <end position="331"/>
    </location>
</feature>
<dbReference type="EMBL" id="JBHSEG010000008">
    <property type="protein sequence ID" value="MFC4455301.1"/>
    <property type="molecule type" value="Genomic_DNA"/>
</dbReference>
<dbReference type="RefSeq" id="WP_380130014.1">
    <property type="nucleotide sequence ID" value="NZ_JBHSEG010000008.1"/>
</dbReference>
<evidence type="ECO:0000313" key="2">
    <source>
        <dbReference type="EMBL" id="MFC4455301.1"/>
    </source>
</evidence>